<reference evidence="1" key="2">
    <citation type="journal article" date="2012" name="PLoS ONE">
        <title>A Deeply Branching Thermophilic Bacterium with an Ancient Acetyl-CoA Pathway Dominates a Subsurface Ecosystem.</title>
        <authorList>
            <person name="Takami H."/>
            <person name="Noguchi H."/>
            <person name="Takaki Y."/>
            <person name="Uchiyama I."/>
            <person name="Toyoda A."/>
            <person name="Nishi S."/>
            <person name="Chee G.-J."/>
            <person name="Arai W."/>
            <person name="Nunoura T."/>
            <person name="Itoh T."/>
            <person name="Hattori M."/>
            <person name="Takai K."/>
        </authorList>
    </citation>
    <scope>NUCLEOTIDE SEQUENCE</scope>
</reference>
<sequence>MIPLSLGQISTLKDFLRWLVLREQLEIEQDIPEAQRIAHRWTIFPFQEAIFVGIATGLSGQEILNRFPELDLPVSLPESEELPQELRDLPYKPNIFYFGPFSQEYENLV</sequence>
<organism evidence="1">
    <name type="scientific">Acetithermum autotrophicum</name>
    <dbReference type="NCBI Taxonomy" id="1446466"/>
    <lineage>
        <taxon>Bacteria</taxon>
        <taxon>Candidatus Bipolaricaulota</taxon>
        <taxon>Candidatus Acetithermum</taxon>
    </lineage>
</organism>
<gene>
    <name evidence="1" type="ORF">HGMM_OP1C013</name>
</gene>
<dbReference type="AlphaFoldDB" id="H5SQ82"/>
<name>H5SQ82_ACEAU</name>
<evidence type="ECO:0000313" key="1">
    <source>
        <dbReference type="EMBL" id="BAL58318.1"/>
    </source>
</evidence>
<accession>H5SQ82</accession>
<dbReference type="EMBL" id="AP011800">
    <property type="protein sequence ID" value="BAL58318.1"/>
    <property type="molecule type" value="Genomic_DNA"/>
</dbReference>
<reference evidence="1" key="1">
    <citation type="journal article" date="2005" name="Environ. Microbiol.">
        <title>Genetic and functional properties of uncultivated thermophilic crenarchaeotes from a subsurface gold mine as revealed by analysis of genome fragments.</title>
        <authorList>
            <person name="Nunoura T."/>
            <person name="Hirayama H."/>
            <person name="Takami H."/>
            <person name="Oida H."/>
            <person name="Nishi S."/>
            <person name="Shimamura S."/>
            <person name="Suzuki Y."/>
            <person name="Inagaki F."/>
            <person name="Takai K."/>
            <person name="Nealson K.H."/>
            <person name="Horikoshi K."/>
        </authorList>
    </citation>
    <scope>NUCLEOTIDE SEQUENCE</scope>
</reference>
<proteinExistence type="predicted"/>
<protein>
    <submittedName>
        <fullName evidence="1">Uncharacterized protein</fullName>
    </submittedName>
</protein>